<evidence type="ECO:0000259" key="5">
    <source>
        <dbReference type="PROSITE" id="PS50931"/>
    </source>
</evidence>
<dbReference type="EMBL" id="MWPS01000005">
    <property type="protein sequence ID" value="OPG17244.1"/>
    <property type="molecule type" value="Genomic_DNA"/>
</dbReference>
<comment type="caution">
    <text evidence="6">The sequence shown here is derived from an EMBL/GenBank/DDBJ whole genome shotgun (WGS) entry which is preliminary data.</text>
</comment>
<dbReference type="GO" id="GO:0003677">
    <property type="term" value="F:DNA binding"/>
    <property type="evidence" value="ECO:0007669"/>
    <property type="project" value="UniProtKB-KW"/>
</dbReference>
<comment type="similarity">
    <text evidence="1">Belongs to the LysR transcriptional regulatory family.</text>
</comment>
<evidence type="ECO:0000256" key="3">
    <source>
        <dbReference type="ARBA" id="ARBA00023125"/>
    </source>
</evidence>
<evidence type="ECO:0000256" key="1">
    <source>
        <dbReference type="ARBA" id="ARBA00009437"/>
    </source>
</evidence>
<evidence type="ECO:0000313" key="6">
    <source>
        <dbReference type="EMBL" id="OPG17244.1"/>
    </source>
</evidence>
<name>A0A1V4EWX0_9BACL</name>
<dbReference type="Pfam" id="PF03466">
    <property type="entry name" value="LysR_substrate"/>
    <property type="match status" value="1"/>
</dbReference>
<keyword evidence="2" id="KW-0805">Transcription regulation</keyword>
<dbReference type="InterPro" id="IPR036388">
    <property type="entry name" value="WH-like_DNA-bd_sf"/>
</dbReference>
<protein>
    <recommendedName>
        <fullName evidence="5">HTH lysR-type domain-containing protein</fullName>
    </recommendedName>
</protein>
<dbReference type="CDD" id="cd08414">
    <property type="entry name" value="PBP2_LTTR_aromatics_like"/>
    <property type="match status" value="1"/>
</dbReference>
<organism evidence="6 7">
    <name type="scientific">Ferroacidibacillus organovorans</name>
    <dbReference type="NCBI Taxonomy" id="1765683"/>
    <lineage>
        <taxon>Bacteria</taxon>
        <taxon>Bacillati</taxon>
        <taxon>Bacillota</taxon>
        <taxon>Bacilli</taxon>
        <taxon>Bacillales</taxon>
        <taxon>Alicyclobacillaceae</taxon>
        <taxon>Ferroacidibacillus</taxon>
    </lineage>
</organism>
<reference evidence="6 7" key="1">
    <citation type="submission" date="2017-02" db="EMBL/GenBank/DDBJ databases">
        <title>Draft genome of Acidibacillus ferrooxidans Huett2.</title>
        <authorList>
            <person name="Schopf S."/>
        </authorList>
    </citation>
    <scope>NUCLEOTIDE SEQUENCE [LARGE SCALE GENOMIC DNA]</scope>
    <source>
        <strain evidence="6 7">Huett2</strain>
    </source>
</reference>
<dbReference type="AlphaFoldDB" id="A0A1V4EWX0"/>
<dbReference type="InterPro" id="IPR036390">
    <property type="entry name" value="WH_DNA-bd_sf"/>
</dbReference>
<dbReference type="PANTHER" id="PTHR30346">
    <property type="entry name" value="TRANSCRIPTIONAL DUAL REGULATOR HCAR-RELATED"/>
    <property type="match status" value="1"/>
</dbReference>
<dbReference type="PROSITE" id="PS50931">
    <property type="entry name" value="HTH_LYSR"/>
    <property type="match status" value="1"/>
</dbReference>
<evidence type="ECO:0000313" key="7">
    <source>
        <dbReference type="Proteomes" id="UP000190229"/>
    </source>
</evidence>
<dbReference type="SUPFAM" id="SSF53850">
    <property type="entry name" value="Periplasmic binding protein-like II"/>
    <property type="match status" value="1"/>
</dbReference>
<dbReference type="GO" id="GO:0003700">
    <property type="term" value="F:DNA-binding transcription factor activity"/>
    <property type="evidence" value="ECO:0007669"/>
    <property type="project" value="InterPro"/>
</dbReference>
<keyword evidence="3" id="KW-0238">DNA-binding</keyword>
<evidence type="ECO:0000256" key="2">
    <source>
        <dbReference type="ARBA" id="ARBA00023015"/>
    </source>
</evidence>
<dbReference type="InterPro" id="IPR005119">
    <property type="entry name" value="LysR_subst-bd"/>
</dbReference>
<feature type="domain" description="HTH lysR-type" evidence="5">
    <location>
        <begin position="3"/>
        <end position="60"/>
    </location>
</feature>
<dbReference type="Gene3D" id="3.40.190.10">
    <property type="entry name" value="Periplasmic binding protein-like II"/>
    <property type="match status" value="2"/>
</dbReference>
<dbReference type="InterPro" id="IPR000847">
    <property type="entry name" value="LysR_HTH_N"/>
</dbReference>
<dbReference type="Gene3D" id="1.10.10.10">
    <property type="entry name" value="Winged helix-like DNA-binding domain superfamily/Winged helix DNA-binding domain"/>
    <property type="match status" value="1"/>
</dbReference>
<sequence>MRMEFRHLEYFIAVAEELNFGRAAQRLQMTQPPLSQQIQQLERELGTALFIRTQRRVELSPAGRAFLPEARSLLKHAERAKRLANDVGAGRVGRIAVGFVGSATYDILPLTIREYRAAYPEVYVHLRELPTPSQVESLLKGEIDVGFIRPPIASHDLRVETLYRDRAVLAVPKMHSSSHRAVMRLSDLGGESWVLLARSTWSGFYDEILAKCSDAGFDPNIELTAAEFQTVLGVVAAGLGISIVPSSAAIFKREDVVFIPLEGEVPTIEMSIAWRAADDSAQIRQFLDVTRKMARNQQGG</sequence>
<dbReference type="PRINTS" id="PR00039">
    <property type="entry name" value="HTHLYSR"/>
</dbReference>
<dbReference type="GO" id="GO:0032993">
    <property type="term" value="C:protein-DNA complex"/>
    <property type="evidence" value="ECO:0007669"/>
    <property type="project" value="TreeGrafter"/>
</dbReference>
<evidence type="ECO:0000256" key="4">
    <source>
        <dbReference type="ARBA" id="ARBA00023163"/>
    </source>
</evidence>
<keyword evidence="4" id="KW-0804">Transcription</keyword>
<dbReference type="SUPFAM" id="SSF46785">
    <property type="entry name" value="Winged helix' DNA-binding domain"/>
    <property type="match status" value="1"/>
</dbReference>
<dbReference type="Proteomes" id="UP000190229">
    <property type="component" value="Unassembled WGS sequence"/>
</dbReference>
<keyword evidence="7" id="KW-1185">Reference proteome</keyword>
<gene>
    <name evidence="6" type="ORF">B2M26_02645</name>
</gene>
<proteinExistence type="inferred from homology"/>
<dbReference type="Pfam" id="PF00126">
    <property type="entry name" value="HTH_1"/>
    <property type="match status" value="1"/>
</dbReference>
<accession>A0A1V4EWX0</accession>
<dbReference type="FunFam" id="1.10.10.10:FF:000001">
    <property type="entry name" value="LysR family transcriptional regulator"/>
    <property type="match status" value="1"/>
</dbReference>
<dbReference type="PANTHER" id="PTHR30346:SF0">
    <property type="entry name" value="HCA OPERON TRANSCRIPTIONAL ACTIVATOR HCAR"/>
    <property type="match status" value="1"/>
</dbReference>